<dbReference type="Proteomes" id="UP000009170">
    <property type="component" value="Unassembled WGS sequence"/>
</dbReference>
<dbReference type="SUPFAM" id="SSF52540">
    <property type="entry name" value="P-loop containing nucleoside triphosphate hydrolases"/>
    <property type="match status" value="1"/>
</dbReference>
<dbReference type="Pfam" id="PF00406">
    <property type="entry name" value="ADK"/>
    <property type="match status" value="1"/>
</dbReference>
<dbReference type="InterPro" id="IPR007862">
    <property type="entry name" value="Adenylate_kinase_lid-dom"/>
</dbReference>
<proteinExistence type="inferred from homology"/>
<dbReference type="EMBL" id="CAID01000004">
    <property type="protein sequence ID" value="CEF97651.1"/>
    <property type="molecule type" value="Genomic_DNA"/>
</dbReference>
<sequence>MGGNNSKPKAPPRSVIVIFGPPGAGKGTQAPKITETLNIPQLATGDMLRAAVAAGTEVGKKAKAAMDSGGLVTDDIVVGIIRDRIAEKDCARGFILDGFPRTVEQAKKLDEMLKKRGEKVDVVVSLEIDDALLEERICGRWVHKASGRSYHVKFNPPKSLLKKKGKKAKPKRMVDDVTGEPLEQRSDDTKEALVARLEAYHKQTKPILAHYQSIVAAVDASREMDAVWADIKSALPVQST</sequence>
<dbReference type="InterPro" id="IPR027417">
    <property type="entry name" value="P-loop_NTPase"/>
</dbReference>
<dbReference type="InParanoid" id="A0A090M0E2"/>
<keyword evidence="7 9" id="KW-0418">Kinase</keyword>
<evidence type="ECO:0000256" key="6">
    <source>
        <dbReference type="ARBA" id="ARBA00022741"/>
    </source>
</evidence>
<keyword evidence="6" id="KW-0547">Nucleotide-binding</keyword>
<feature type="domain" description="Adenylate kinase active site lid" evidence="11">
    <location>
        <begin position="140"/>
        <end position="187"/>
    </location>
</feature>
<keyword evidence="13" id="KW-1185">Reference proteome</keyword>
<dbReference type="RefSeq" id="XP_022838811.1">
    <property type="nucleotide sequence ID" value="XM_022984554.1"/>
</dbReference>
<dbReference type="KEGG" id="ota:OT_ostta04g03520"/>
<comment type="function">
    <text evidence="2">Catalyzes the reversible transfer of the terminal phosphate group between ATP and AMP. Plays an important role in cellular energy homeostasis and in adenine nucleotide metabolism.</text>
</comment>
<dbReference type="InterPro" id="IPR000850">
    <property type="entry name" value="Adenylat/UMP-CMP_kin"/>
</dbReference>
<reference evidence="12 13" key="2">
    <citation type="journal article" date="2014" name="BMC Genomics">
        <title>An improved genome of the model marine alga Ostreococcus tauri unfolds by assessing Illumina de novo assemblies.</title>
        <authorList>
            <person name="Blanc-Mathieu R."/>
            <person name="Verhelst B."/>
            <person name="Derelle E."/>
            <person name="Rombauts S."/>
            <person name="Bouget F.Y."/>
            <person name="Carre I."/>
            <person name="Chateau A."/>
            <person name="Eyre-Walker A."/>
            <person name="Grimsley N."/>
            <person name="Moreau H."/>
            <person name="Piegu B."/>
            <person name="Rivals E."/>
            <person name="Schackwitz W."/>
            <person name="Van de Peer Y."/>
            <person name="Piganeau G."/>
        </authorList>
    </citation>
    <scope>NUCLEOTIDE SEQUENCE [LARGE SCALE GENOMIC DNA]</scope>
    <source>
        <strain evidence="13">OTTH 0595 / CCAP 157/2 / RCC745</strain>
    </source>
</reference>
<feature type="region of interest" description="Disordered" evidence="10">
    <location>
        <begin position="161"/>
        <end position="185"/>
    </location>
</feature>
<dbReference type="GO" id="GO:0004017">
    <property type="term" value="F:AMP kinase activity"/>
    <property type="evidence" value="ECO:0007669"/>
    <property type="project" value="UniProtKB-EC"/>
</dbReference>
<evidence type="ECO:0000256" key="4">
    <source>
        <dbReference type="ARBA" id="ARBA00012955"/>
    </source>
</evidence>
<dbReference type="AlphaFoldDB" id="A0A090M0E2"/>
<evidence type="ECO:0000259" key="11">
    <source>
        <dbReference type="Pfam" id="PF05191"/>
    </source>
</evidence>
<dbReference type="PRINTS" id="PR00094">
    <property type="entry name" value="ADENYLTKNASE"/>
</dbReference>
<dbReference type="PROSITE" id="PS00113">
    <property type="entry name" value="ADENYLATE_KINASE"/>
    <property type="match status" value="1"/>
</dbReference>
<dbReference type="NCBIfam" id="NF011105">
    <property type="entry name" value="PRK14532.1"/>
    <property type="match status" value="1"/>
</dbReference>
<evidence type="ECO:0000256" key="3">
    <source>
        <dbReference type="ARBA" id="ARBA00007220"/>
    </source>
</evidence>
<dbReference type="FunFam" id="3.40.50.300:FF:000106">
    <property type="entry name" value="Adenylate kinase mitochondrial"/>
    <property type="match status" value="1"/>
</dbReference>
<dbReference type="GeneID" id="34945774"/>
<dbReference type="InterPro" id="IPR006259">
    <property type="entry name" value="Adenyl_kin_sub"/>
</dbReference>
<dbReference type="CDD" id="cd01428">
    <property type="entry name" value="ADK"/>
    <property type="match status" value="1"/>
</dbReference>
<organism evidence="12 13">
    <name type="scientific">Ostreococcus tauri</name>
    <name type="common">Marine green alga</name>
    <dbReference type="NCBI Taxonomy" id="70448"/>
    <lineage>
        <taxon>Eukaryota</taxon>
        <taxon>Viridiplantae</taxon>
        <taxon>Chlorophyta</taxon>
        <taxon>Mamiellophyceae</taxon>
        <taxon>Mamiellales</taxon>
        <taxon>Bathycoccaceae</taxon>
        <taxon>Ostreococcus</taxon>
    </lineage>
</organism>
<dbReference type="NCBIfam" id="TIGR01351">
    <property type="entry name" value="adk"/>
    <property type="match status" value="1"/>
</dbReference>
<evidence type="ECO:0000256" key="1">
    <source>
        <dbReference type="ARBA" id="ARBA00000582"/>
    </source>
</evidence>
<evidence type="ECO:0000313" key="13">
    <source>
        <dbReference type="Proteomes" id="UP000009170"/>
    </source>
</evidence>
<evidence type="ECO:0000256" key="10">
    <source>
        <dbReference type="SAM" id="MobiDB-lite"/>
    </source>
</evidence>
<evidence type="ECO:0000313" key="12">
    <source>
        <dbReference type="EMBL" id="CEF97651.1"/>
    </source>
</evidence>
<dbReference type="InterPro" id="IPR033690">
    <property type="entry name" value="Adenylat_kinase_CS"/>
</dbReference>
<dbReference type="STRING" id="70448.A0A090M0E2"/>
<comment type="caution">
    <text evidence="12">The sequence shown here is derived from an EMBL/GenBank/DDBJ whole genome shotgun (WGS) entry which is preliminary data.</text>
</comment>
<reference evidence="13" key="1">
    <citation type="journal article" date="2006" name="Proc. Natl. Acad. Sci. U.S.A.">
        <title>Genome analysis of the smallest free-living eukaryote Ostreococcus tauri unveils many unique features.</title>
        <authorList>
            <person name="Derelle E."/>
            <person name="Ferraz C."/>
            <person name="Rombauts S."/>
            <person name="Rouze P."/>
            <person name="Worden A.Z."/>
            <person name="Robbens S."/>
            <person name="Partensky F."/>
            <person name="Degroeve S."/>
            <person name="Echeynie S."/>
            <person name="Cooke R."/>
            <person name="Saeys Y."/>
            <person name="Wuyts J."/>
            <person name="Jabbari K."/>
            <person name="Bowler C."/>
            <person name="Panaud O."/>
            <person name="Piegu B."/>
            <person name="Ball S.G."/>
            <person name="Ral J.-P."/>
            <person name="Bouget F.-Y."/>
            <person name="Piganeau G."/>
            <person name="De Baets B."/>
            <person name="Picard A."/>
            <person name="Delseny M."/>
            <person name="Demaille J."/>
            <person name="Van de Peer Y."/>
            <person name="Moreau H."/>
        </authorList>
    </citation>
    <scope>NUCLEOTIDE SEQUENCE [LARGE SCALE GENOMIC DNA]</scope>
    <source>
        <strain evidence="13">OTTH 0595 / CCAP 157/2 / RCC745</strain>
    </source>
</reference>
<accession>A0A090M0E2</accession>
<evidence type="ECO:0000256" key="5">
    <source>
        <dbReference type="ARBA" id="ARBA00022679"/>
    </source>
</evidence>
<dbReference type="OrthoDB" id="439792at2759"/>
<evidence type="ECO:0000256" key="9">
    <source>
        <dbReference type="RuleBase" id="RU003330"/>
    </source>
</evidence>
<dbReference type="HAMAP" id="MF_00235">
    <property type="entry name" value="Adenylate_kinase_Adk"/>
    <property type="match status" value="1"/>
</dbReference>
<keyword evidence="5 9" id="KW-0808">Transferase</keyword>
<protein>
    <recommendedName>
        <fullName evidence="4">adenylate kinase</fullName>
        <ecNumber evidence="4">2.7.4.3</ecNumber>
    </recommendedName>
    <alternativeName>
        <fullName evidence="8">ATP:AMP phosphotransferase</fullName>
    </alternativeName>
</protein>
<gene>
    <name evidence="12" type="ORF">OT_ostta04g03520</name>
</gene>
<comment type="catalytic activity">
    <reaction evidence="1">
        <text>AMP + ATP = 2 ADP</text>
        <dbReference type="Rhea" id="RHEA:12973"/>
        <dbReference type="ChEBI" id="CHEBI:30616"/>
        <dbReference type="ChEBI" id="CHEBI:456215"/>
        <dbReference type="ChEBI" id="CHEBI:456216"/>
        <dbReference type="EC" id="2.7.4.3"/>
    </reaction>
</comment>
<evidence type="ECO:0000256" key="8">
    <source>
        <dbReference type="ARBA" id="ARBA00031517"/>
    </source>
</evidence>
<feature type="compositionally biased region" description="Basic residues" evidence="10">
    <location>
        <begin position="161"/>
        <end position="171"/>
    </location>
</feature>
<dbReference type="NCBIfam" id="NF001381">
    <property type="entry name" value="PRK00279.1-3"/>
    <property type="match status" value="1"/>
</dbReference>
<dbReference type="Pfam" id="PF05191">
    <property type="entry name" value="ADK_lid"/>
    <property type="match status" value="1"/>
</dbReference>
<dbReference type="GO" id="GO:0005524">
    <property type="term" value="F:ATP binding"/>
    <property type="evidence" value="ECO:0007669"/>
    <property type="project" value="InterPro"/>
</dbReference>
<dbReference type="EC" id="2.7.4.3" evidence="4"/>
<name>A0A090M0E2_OSTTA</name>
<comment type="similarity">
    <text evidence="3 9">Belongs to the adenylate kinase family.</text>
</comment>
<dbReference type="Gene3D" id="3.40.50.300">
    <property type="entry name" value="P-loop containing nucleotide triphosphate hydrolases"/>
    <property type="match status" value="1"/>
</dbReference>
<dbReference type="PANTHER" id="PTHR23359">
    <property type="entry name" value="NUCLEOTIDE KINASE"/>
    <property type="match status" value="1"/>
</dbReference>
<evidence type="ECO:0000256" key="2">
    <source>
        <dbReference type="ARBA" id="ARBA00003053"/>
    </source>
</evidence>
<evidence type="ECO:0000256" key="7">
    <source>
        <dbReference type="ARBA" id="ARBA00022777"/>
    </source>
</evidence>